<evidence type="ECO:0000256" key="8">
    <source>
        <dbReference type="ARBA" id="ARBA00023136"/>
    </source>
</evidence>
<feature type="transmembrane region" description="Helical" evidence="9">
    <location>
        <begin position="243"/>
        <end position="261"/>
    </location>
</feature>
<dbReference type="PANTHER" id="PTHR32507">
    <property type="entry name" value="NA(+)/H(+) ANTIPORTER 1"/>
    <property type="match status" value="1"/>
</dbReference>
<dbReference type="Gene3D" id="1.20.1530.20">
    <property type="match status" value="1"/>
</dbReference>
<evidence type="ECO:0000313" key="13">
    <source>
        <dbReference type="Proteomes" id="UP001138768"/>
    </source>
</evidence>
<dbReference type="Pfam" id="PF00999">
    <property type="entry name" value="Na_H_Exchanger"/>
    <property type="match status" value="1"/>
</dbReference>
<feature type="domain" description="RCK N-terminal" evidence="11">
    <location>
        <begin position="404"/>
        <end position="496"/>
    </location>
</feature>
<dbReference type="InterPro" id="IPR003148">
    <property type="entry name" value="RCK_N"/>
</dbReference>
<feature type="transmembrane region" description="Helical" evidence="9">
    <location>
        <begin position="367"/>
        <end position="390"/>
    </location>
</feature>
<dbReference type="EMBL" id="NRRY01000040">
    <property type="protein sequence ID" value="MBK1620448.1"/>
    <property type="molecule type" value="Genomic_DNA"/>
</dbReference>
<evidence type="ECO:0000256" key="9">
    <source>
        <dbReference type="SAM" id="Phobius"/>
    </source>
</evidence>
<dbReference type="GO" id="GO:1902600">
    <property type="term" value="P:proton transmembrane transport"/>
    <property type="evidence" value="ECO:0007669"/>
    <property type="project" value="InterPro"/>
</dbReference>
<comment type="caution">
    <text evidence="12">The sequence shown here is derived from an EMBL/GenBank/DDBJ whole genome shotgun (WGS) entry which is preliminary data.</text>
</comment>
<evidence type="ECO:0000256" key="4">
    <source>
        <dbReference type="ARBA" id="ARBA00022475"/>
    </source>
</evidence>
<dbReference type="InterPro" id="IPR038770">
    <property type="entry name" value="Na+/solute_symporter_sf"/>
</dbReference>
<dbReference type="Pfam" id="PF02254">
    <property type="entry name" value="TrkA_N"/>
    <property type="match status" value="1"/>
</dbReference>
<evidence type="ECO:0000256" key="5">
    <source>
        <dbReference type="ARBA" id="ARBA00022692"/>
    </source>
</evidence>
<dbReference type="SUPFAM" id="SSF51735">
    <property type="entry name" value="NAD(P)-binding Rossmann-fold domains"/>
    <property type="match status" value="1"/>
</dbReference>
<feature type="transmembrane region" description="Helical" evidence="9">
    <location>
        <begin position="91"/>
        <end position="111"/>
    </location>
</feature>
<accession>A0A9X0WCI4</accession>
<feature type="transmembrane region" description="Helical" evidence="9">
    <location>
        <begin position="60"/>
        <end position="79"/>
    </location>
</feature>
<dbReference type="PANTHER" id="PTHR32507:SF0">
    <property type="entry name" value="NA(+)_H(+) ANTIPORTER 2-RELATED"/>
    <property type="match status" value="1"/>
</dbReference>
<evidence type="ECO:0000256" key="7">
    <source>
        <dbReference type="ARBA" id="ARBA00023065"/>
    </source>
</evidence>
<feature type="transmembrane region" description="Helical" evidence="9">
    <location>
        <begin position="6"/>
        <end position="24"/>
    </location>
</feature>
<evidence type="ECO:0000259" key="11">
    <source>
        <dbReference type="Pfam" id="PF02254"/>
    </source>
</evidence>
<dbReference type="GO" id="GO:0006813">
    <property type="term" value="P:potassium ion transport"/>
    <property type="evidence" value="ECO:0007669"/>
    <property type="project" value="InterPro"/>
</dbReference>
<dbReference type="InterPro" id="IPR006153">
    <property type="entry name" value="Cation/H_exchanger_TM"/>
</dbReference>
<dbReference type="GO" id="GO:0015297">
    <property type="term" value="F:antiporter activity"/>
    <property type="evidence" value="ECO:0007669"/>
    <property type="project" value="UniProtKB-KW"/>
</dbReference>
<keyword evidence="6 9" id="KW-1133">Transmembrane helix</keyword>
<proteinExistence type="predicted"/>
<evidence type="ECO:0000256" key="1">
    <source>
        <dbReference type="ARBA" id="ARBA00004651"/>
    </source>
</evidence>
<dbReference type="RefSeq" id="WP_200247412.1">
    <property type="nucleotide sequence ID" value="NZ_NRRY01000040.1"/>
</dbReference>
<reference evidence="12 13" key="1">
    <citation type="journal article" date="2020" name="Microorganisms">
        <title>Osmotic Adaptation and Compatible Solute Biosynthesis of Phototrophic Bacteria as Revealed from Genome Analyses.</title>
        <authorList>
            <person name="Imhoff J.F."/>
            <person name="Rahn T."/>
            <person name="Kunzel S."/>
            <person name="Keller A."/>
            <person name="Neulinger S.C."/>
        </authorList>
    </citation>
    <scope>NUCLEOTIDE SEQUENCE [LARGE SCALE GENOMIC DNA]</scope>
    <source>
        <strain evidence="12 13">DSM 25653</strain>
    </source>
</reference>
<feature type="transmembrane region" description="Helical" evidence="9">
    <location>
        <begin position="117"/>
        <end position="138"/>
    </location>
</feature>
<keyword evidence="8 9" id="KW-0472">Membrane</keyword>
<feature type="domain" description="Cation/H+ exchanger transmembrane" evidence="10">
    <location>
        <begin position="17"/>
        <end position="391"/>
    </location>
</feature>
<evidence type="ECO:0000256" key="6">
    <source>
        <dbReference type="ARBA" id="ARBA00022989"/>
    </source>
</evidence>
<dbReference type="AlphaFoldDB" id="A0A9X0WCI4"/>
<comment type="subcellular location">
    <subcellularLocation>
        <location evidence="1">Cell membrane</location>
        <topology evidence="1">Multi-pass membrane protein</topology>
    </subcellularLocation>
</comment>
<evidence type="ECO:0000313" key="12">
    <source>
        <dbReference type="EMBL" id="MBK1620448.1"/>
    </source>
</evidence>
<keyword evidence="7" id="KW-0406">Ion transport</keyword>
<keyword evidence="2" id="KW-0813">Transport</keyword>
<evidence type="ECO:0000256" key="3">
    <source>
        <dbReference type="ARBA" id="ARBA00022449"/>
    </source>
</evidence>
<keyword evidence="5 9" id="KW-0812">Transmembrane</keyword>
<feature type="transmembrane region" description="Helical" evidence="9">
    <location>
        <begin position="31"/>
        <end position="48"/>
    </location>
</feature>
<dbReference type="InterPro" id="IPR036291">
    <property type="entry name" value="NAD(P)-bd_dom_sf"/>
</dbReference>
<feature type="transmembrane region" description="Helical" evidence="9">
    <location>
        <begin position="334"/>
        <end position="355"/>
    </location>
</feature>
<feature type="transmembrane region" description="Helical" evidence="9">
    <location>
        <begin position="186"/>
        <end position="208"/>
    </location>
</feature>
<sequence>MTHHLTEILALLIVIGIAAQWIGWRLQIPAIILLSLSGLLIGPVFGVFRPSEALGDAYQPLINLAVAAILFEGGLSLQFRELKQAASGVNRLLTIVVALSLGLTAAAAHWIGGLSWAVALIFAAIMVVTGPTVILPLLRQARLKRRPASYLKWEGIVNDPIGALLVVVLFDYVAGSGSTPTPLNDALLQMAIGVASALLLGGVSGWLLGRAFLAGKVPEYLKGALALATAIGVYALANLVLDEAGLIAATVLGIVLGNMNLPSMGEIRRFKEYISILLVSGVFLLLTADLDPQIMAAMDWRSGALVVTLIFLVRPAAVWISTIGAGMPWQERALVGWIAPRGVVAAAVAGIFGPALAERGFPGAEQLLPLVFTMILLTVMLHGFSLGWMARRLDLSAQRRGGLIIAGATAWSNGLAKALHEREVPVIVVDNAWHRLRGARLAGVTVYFGEVLSEHAEYALELGAYANLLATSNNDAYNALVCAHFAPELGTQKVFQLAASEAAETRRPAPAARGRVAFSNEVQYEDLQRHWYQGWGFHGTRITESFDLEAMKASLPKDAIPLLVIDADNEVSLIEADKPLKAGPGQRVLWYGCKQRCERDAPESEEPQSQANNGA</sequence>
<dbReference type="GO" id="GO:0005886">
    <property type="term" value="C:plasma membrane"/>
    <property type="evidence" value="ECO:0007669"/>
    <property type="project" value="UniProtKB-SubCell"/>
</dbReference>
<gene>
    <name evidence="12" type="ORF">CKO42_18810</name>
</gene>
<feature type="transmembrane region" description="Helical" evidence="9">
    <location>
        <begin position="150"/>
        <end position="174"/>
    </location>
</feature>
<feature type="transmembrane region" description="Helical" evidence="9">
    <location>
        <begin position="273"/>
        <end position="290"/>
    </location>
</feature>
<feature type="transmembrane region" description="Helical" evidence="9">
    <location>
        <begin position="220"/>
        <end position="237"/>
    </location>
</feature>
<dbReference type="Gene3D" id="3.40.50.720">
    <property type="entry name" value="NAD(P)-binding Rossmann-like Domain"/>
    <property type="match status" value="1"/>
</dbReference>
<evidence type="ECO:0000259" key="10">
    <source>
        <dbReference type="Pfam" id="PF00999"/>
    </source>
</evidence>
<feature type="transmembrane region" description="Helical" evidence="9">
    <location>
        <begin position="302"/>
        <end position="322"/>
    </location>
</feature>
<keyword evidence="13" id="KW-1185">Reference proteome</keyword>
<dbReference type="Proteomes" id="UP001138768">
    <property type="component" value="Unassembled WGS sequence"/>
</dbReference>
<name>A0A9X0WCI4_9GAMM</name>
<keyword evidence="4" id="KW-1003">Cell membrane</keyword>
<evidence type="ECO:0000256" key="2">
    <source>
        <dbReference type="ARBA" id="ARBA00022448"/>
    </source>
</evidence>
<protein>
    <recommendedName>
        <fullName evidence="14">Sodium:proton antiporter</fullName>
    </recommendedName>
</protein>
<evidence type="ECO:0008006" key="14">
    <source>
        <dbReference type="Google" id="ProtNLM"/>
    </source>
</evidence>
<keyword evidence="3" id="KW-0050">Antiport</keyword>
<organism evidence="12 13">
    <name type="scientific">Lamprobacter modestohalophilus</name>
    <dbReference type="NCBI Taxonomy" id="1064514"/>
    <lineage>
        <taxon>Bacteria</taxon>
        <taxon>Pseudomonadati</taxon>
        <taxon>Pseudomonadota</taxon>
        <taxon>Gammaproteobacteria</taxon>
        <taxon>Chromatiales</taxon>
        <taxon>Chromatiaceae</taxon>
        <taxon>Lamprobacter</taxon>
    </lineage>
</organism>